<sequence length="132" mass="14003">MIRGIGMDLVEISRVQSFMEGQSGDRFVSRVLTAGEQMLVSERKNRAAEFVAGRFAAKEAVVKALGTGIGATVGLHDIEVLPDPSGKPVVNLSPGALERLGYGSDDLKLHLSITHTRDYAAAYAVAETADGM</sequence>
<evidence type="ECO:0000313" key="2">
    <source>
        <dbReference type="Proteomes" id="UP001631969"/>
    </source>
</evidence>
<keyword evidence="1" id="KW-0808">Transferase</keyword>
<dbReference type="EMBL" id="JBJURJ010000004">
    <property type="protein sequence ID" value="MFM9328209.1"/>
    <property type="molecule type" value="Genomic_DNA"/>
</dbReference>
<name>A0ACC7NW13_9BACL</name>
<evidence type="ECO:0000313" key="1">
    <source>
        <dbReference type="EMBL" id="MFM9328209.1"/>
    </source>
</evidence>
<accession>A0ACC7NW13</accession>
<comment type="caution">
    <text evidence="1">The sequence shown here is derived from an EMBL/GenBank/DDBJ whole genome shotgun (WGS) entry which is preliminary data.</text>
</comment>
<protein>
    <submittedName>
        <fullName evidence="1">Holo-ACP synthase</fullName>
        <ecNumber evidence="1">2.7.8.7</ecNumber>
    </submittedName>
</protein>
<dbReference type="Proteomes" id="UP001631969">
    <property type="component" value="Unassembled WGS sequence"/>
</dbReference>
<reference evidence="1" key="1">
    <citation type="submission" date="2024-12" db="EMBL/GenBank/DDBJ databases">
        <authorList>
            <person name="Wu N."/>
        </authorList>
    </citation>
    <scope>NUCLEOTIDE SEQUENCE</scope>
    <source>
        <strain evidence="1">P15</strain>
    </source>
</reference>
<keyword evidence="2" id="KW-1185">Reference proteome</keyword>
<gene>
    <name evidence="1" type="primary">acpS</name>
    <name evidence="1" type="ORF">ACI1P1_07925</name>
</gene>
<dbReference type="EC" id="2.7.8.7" evidence="1"/>
<organism evidence="1 2">
    <name type="scientific">Paenibacillus mesotrionivorans</name>
    <dbReference type="NCBI Taxonomy" id="3160968"/>
    <lineage>
        <taxon>Bacteria</taxon>
        <taxon>Bacillati</taxon>
        <taxon>Bacillota</taxon>
        <taxon>Bacilli</taxon>
        <taxon>Bacillales</taxon>
        <taxon>Paenibacillaceae</taxon>
        <taxon>Paenibacillus</taxon>
    </lineage>
</organism>
<proteinExistence type="predicted"/>